<dbReference type="PANTHER" id="PTHR43798">
    <property type="entry name" value="MONOACYLGLYCEROL LIPASE"/>
    <property type="match status" value="1"/>
</dbReference>
<dbReference type="EMBL" id="CP059322">
    <property type="protein sequence ID" value="QLQ35023.1"/>
    <property type="molecule type" value="Genomic_DNA"/>
</dbReference>
<protein>
    <submittedName>
        <fullName evidence="3">Alpha/beta fold hydrolase</fullName>
    </submittedName>
</protein>
<reference evidence="3 4" key="2">
    <citation type="journal article" date="2021" name="Mar. Drugs">
        <title>A New Micromonospora Strain with Antibiotic Activity Isolated from the Microbiome of a Mid-Atlantic Deep-Sea Sponge.</title>
        <authorList>
            <person name="Back C.R."/>
            <person name="Stennett H.L."/>
            <person name="Williams S.E."/>
            <person name="Wang L."/>
            <person name="Ojeda Gomez J."/>
            <person name="Abdulle O.M."/>
            <person name="Duffy T."/>
            <person name="Neal C."/>
            <person name="Mantell J."/>
            <person name="Jepson M.A."/>
            <person name="Hendry K.R."/>
            <person name="Powell D."/>
            <person name="Stach J.E.M."/>
            <person name="Essex-Lopresti A.E."/>
            <person name="Willis C.L."/>
            <person name="Curnow P."/>
            <person name="Race P.R."/>
        </authorList>
    </citation>
    <scope>NUCLEOTIDE SEQUENCE [LARGE SCALE GENOMIC DNA]</scope>
    <source>
        <strain evidence="3 4">28ISP2-46</strain>
    </source>
</reference>
<dbReference type="InterPro" id="IPR000073">
    <property type="entry name" value="AB_hydrolase_1"/>
</dbReference>
<evidence type="ECO:0000313" key="4">
    <source>
        <dbReference type="Proteomes" id="UP000510844"/>
    </source>
</evidence>
<dbReference type="AlphaFoldDB" id="A0A7L6AZC3"/>
<dbReference type="InterPro" id="IPR050266">
    <property type="entry name" value="AB_hydrolase_sf"/>
</dbReference>
<dbReference type="InterPro" id="IPR029058">
    <property type="entry name" value="AB_hydrolase_fold"/>
</dbReference>
<feature type="domain" description="AB hydrolase-1" evidence="2">
    <location>
        <begin position="9"/>
        <end position="138"/>
    </location>
</feature>
<dbReference type="Pfam" id="PF00561">
    <property type="entry name" value="Abhydrolase_1"/>
    <property type="match status" value="1"/>
</dbReference>
<dbReference type="RefSeq" id="WP_181567571.1">
    <property type="nucleotide sequence ID" value="NZ_CP059322.2"/>
</dbReference>
<keyword evidence="4" id="KW-1185">Reference proteome</keyword>
<evidence type="ECO:0000256" key="1">
    <source>
        <dbReference type="SAM" id="MobiDB-lite"/>
    </source>
</evidence>
<dbReference type="Gene3D" id="3.40.50.1820">
    <property type="entry name" value="alpha/beta hydrolase"/>
    <property type="match status" value="1"/>
</dbReference>
<evidence type="ECO:0000313" key="3">
    <source>
        <dbReference type="EMBL" id="QLQ35023.1"/>
    </source>
</evidence>
<dbReference type="SUPFAM" id="SSF53474">
    <property type="entry name" value="alpha/beta-Hydrolases"/>
    <property type="match status" value="1"/>
</dbReference>
<keyword evidence="3" id="KW-0378">Hydrolase</keyword>
<sequence length="316" mass="33419">MGDTTVTRHLVLLHGMGATGEVWLPWAPLLERRWLAPDLAGHGWSPPLPEYSFAALAQRAAEGLGSVRLGPNDRLVLLGHSLGGVVALALAARQRHLPVDAVVGLGIKVAWSAAELAKADELAARPVTWFATRDEAARRYLRVSGLAGLFAPDHPVVDAGLRRENSPGRRGGDQRGDGRRPAATTGDQRGDGRRPPATTGGQRGDGRRPSAPIGDRWGDGRWPLATEVTTTGDQRGDGRWRLAMDPAAFAVGEPRLPALLSAVDVPVLLARGELDPMVSDAQLKELGVPVATLPGLGHNAHVEDPAAVLALLDAYL</sequence>
<reference evidence="4" key="1">
    <citation type="submission" date="2020-07" db="EMBL/GenBank/DDBJ databases">
        <title>A new Micromonospora strain with potent antibiotic activity isolated from the microbiome of a mid-Atlantic deep-sea sponge.</title>
        <authorList>
            <person name="Back C.R."/>
            <person name="Stennett H.L."/>
            <person name="Williams S.E."/>
            <person name="Wang L."/>
            <person name="Ojeda Gomez J."/>
            <person name="Abdulle O.M."/>
            <person name="Duffy T."/>
            <person name="Hendry K.R."/>
            <person name="Powell D."/>
            <person name="Stach J.E."/>
            <person name="Essex-Lopresti A.E."/>
            <person name="Willis C.L."/>
            <person name="Curnow P."/>
            <person name="Race P.R."/>
        </authorList>
    </citation>
    <scope>NUCLEOTIDE SEQUENCE [LARGE SCALE GENOMIC DNA]</scope>
    <source>
        <strain evidence="4">28ISP2-46</strain>
    </source>
</reference>
<dbReference type="Proteomes" id="UP000510844">
    <property type="component" value="Chromosome"/>
</dbReference>
<feature type="region of interest" description="Disordered" evidence="1">
    <location>
        <begin position="158"/>
        <end position="224"/>
    </location>
</feature>
<dbReference type="PANTHER" id="PTHR43798:SF33">
    <property type="entry name" value="HYDROLASE, PUTATIVE (AFU_ORTHOLOGUE AFUA_2G14860)-RELATED"/>
    <property type="match status" value="1"/>
</dbReference>
<dbReference type="GO" id="GO:0016020">
    <property type="term" value="C:membrane"/>
    <property type="evidence" value="ECO:0007669"/>
    <property type="project" value="TreeGrafter"/>
</dbReference>
<proteinExistence type="predicted"/>
<dbReference type="GO" id="GO:0046464">
    <property type="term" value="P:acylglycerol catabolic process"/>
    <property type="evidence" value="ECO:0007669"/>
    <property type="project" value="TreeGrafter"/>
</dbReference>
<gene>
    <name evidence="3" type="ORF">H1D33_16495</name>
</gene>
<feature type="compositionally biased region" description="Basic and acidic residues" evidence="1">
    <location>
        <begin position="160"/>
        <end position="180"/>
    </location>
</feature>
<organism evidence="3 4">
    <name type="scientific">Micromonospora robiginosa</name>
    <dbReference type="NCBI Taxonomy" id="2749844"/>
    <lineage>
        <taxon>Bacteria</taxon>
        <taxon>Bacillati</taxon>
        <taxon>Actinomycetota</taxon>
        <taxon>Actinomycetes</taxon>
        <taxon>Micromonosporales</taxon>
        <taxon>Micromonosporaceae</taxon>
        <taxon>Micromonospora</taxon>
    </lineage>
</organism>
<name>A0A7L6AZC3_9ACTN</name>
<evidence type="ECO:0000259" key="2">
    <source>
        <dbReference type="Pfam" id="PF00561"/>
    </source>
</evidence>
<dbReference type="GO" id="GO:0047372">
    <property type="term" value="F:monoacylglycerol lipase activity"/>
    <property type="evidence" value="ECO:0007669"/>
    <property type="project" value="TreeGrafter"/>
</dbReference>
<dbReference type="KEGG" id="mfeu:H1D33_16495"/>
<accession>A0A7L6AZC3</accession>